<sequence>MISLLPHDISFTYDDLYISRRPTDGSSSITAMAATYTEATETRGACPPLCSSCQALVDWARSLRSIGEREQLVWHQSPADLTASMRHCPFCEFVGSRVASNYFETSDRIHFIVELRRSTPYITMVDCLVDGEFEEDKQFYPYTNLFQTNCRATDVGQAHQRLAVANHPQTFSSSFWIVTDDGALAQRPIWRAALPTFEDRVSVIKEWLAECRGFEHGHDRCKQQDPGRSLPRRLLDLGTIPGTGDDLRLAHTAGLDPATTRYTTLSHCWGPLVVTPPLQTTMSSMDDFCSLISFGSLPQNFKDAVSLTRMLSIRYLWIDSLCIVQDDVHDWQAESSRMASYYQNSYLNIAAAASAHCYGGFIKDLDPSLYGSSAYAIGSYPGGVARIRTTTATEGMRLRHDLTENPLLQRAWVLQEQILSPRTVFCFGNIQMYWQCRNVFTTEDGSLRAQRLALLWCYVERPFDMSNVRTAHLLWWYLIDDYSRRRLTYRTDRGPAIAGLVEFYRCATGHTPLLGLWRETLCYDLSWTASGRKSLADADSEAVTSQQAAQFPTWSWLSAVTAEGEPNIRMWVNPDEVEAGMVATELEVLSANATWHGPPFTSGLQSAKLEVRGLAMKAALGERMKDDFVPRTNAFSLEMLEKPETAHPSWSPPRYVESDRPIDAAASPVVTLLHLYQKVVLRDLMWDFSASFGRGKTCHVEDKYLCLCPSPDDPAKFKRIGVSSETSFFPWDDGVAAVGRRILGGWFGEESRRTFELV</sequence>
<protein>
    <submittedName>
        <fullName evidence="2">Heterokaryon incompatibility protein-domain-containing protein</fullName>
    </submittedName>
</protein>
<dbReference type="AlphaFoldDB" id="A0AA40KBM8"/>
<dbReference type="PANTHER" id="PTHR33112:SF13">
    <property type="entry name" value="HETEROKARYON INCOMPATIBILITY DOMAIN-CONTAINING PROTEIN"/>
    <property type="match status" value="1"/>
</dbReference>
<evidence type="ECO:0000313" key="2">
    <source>
        <dbReference type="EMBL" id="KAK0752985.1"/>
    </source>
</evidence>
<dbReference type="Proteomes" id="UP001172155">
    <property type="component" value="Unassembled WGS sequence"/>
</dbReference>
<proteinExistence type="predicted"/>
<name>A0AA40KBM8_9PEZI</name>
<dbReference type="PANTHER" id="PTHR33112">
    <property type="entry name" value="DOMAIN PROTEIN, PUTATIVE-RELATED"/>
    <property type="match status" value="1"/>
</dbReference>
<accession>A0AA40KBM8</accession>
<evidence type="ECO:0000313" key="3">
    <source>
        <dbReference type="Proteomes" id="UP001172155"/>
    </source>
</evidence>
<evidence type="ECO:0000259" key="1">
    <source>
        <dbReference type="Pfam" id="PF06985"/>
    </source>
</evidence>
<dbReference type="EMBL" id="JAUKUD010000001">
    <property type="protein sequence ID" value="KAK0752985.1"/>
    <property type="molecule type" value="Genomic_DNA"/>
</dbReference>
<organism evidence="2 3">
    <name type="scientific">Schizothecium vesticola</name>
    <dbReference type="NCBI Taxonomy" id="314040"/>
    <lineage>
        <taxon>Eukaryota</taxon>
        <taxon>Fungi</taxon>
        <taxon>Dikarya</taxon>
        <taxon>Ascomycota</taxon>
        <taxon>Pezizomycotina</taxon>
        <taxon>Sordariomycetes</taxon>
        <taxon>Sordariomycetidae</taxon>
        <taxon>Sordariales</taxon>
        <taxon>Schizotheciaceae</taxon>
        <taxon>Schizothecium</taxon>
    </lineage>
</organism>
<dbReference type="InterPro" id="IPR010730">
    <property type="entry name" value="HET"/>
</dbReference>
<comment type="caution">
    <text evidence="2">The sequence shown here is derived from an EMBL/GenBank/DDBJ whole genome shotgun (WGS) entry which is preliminary data.</text>
</comment>
<reference evidence="2" key="1">
    <citation type="submission" date="2023-06" db="EMBL/GenBank/DDBJ databases">
        <title>Genome-scale phylogeny and comparative genomics of the fungal order Sordariales.</title>
        <authorList>
            <consortium name="Lawrence Berkeley National Laboratory"/>
            <person name="Hensen N."/>
            <person name="Bonometti L."/>
            <person name="Westerberg I."/>
            <person name="Brannstrom I.O."/>
            <person name="Guillou S."/>
            <person name="Cros-Aarteil S."/>
            <person name="Calhoun S."/>
            <person name="Haridas S."/>
            <person name="Kuo A."/>
            <person name="Mondo S."/>
            <person name="Pangilinan J."/>
            <person name="Riley R."/>
            <person name="LaButti K."/>
            <person name="Andreopoulos B."/>
            <person name="Lipzen A."/>
            <person name="Chen C."/>
            <person name="Yanf M."/>
            <person name="Daum C."/>
            <person name="Ng V."/>
            <person name="Clum A."/>
            <person name="Steindorff A."/>
            <person name="Ohm R."/>
            <person name="Martin F."/>
            <person name="Silar P."/>
            <person name="Natvig D."/>
            <person name="Lalanne C."/>
            <person name="Gautier V."/>
            <person name="Ament-velasquez S.L."/>
            <person name="Kruys A."/>
            <person name="Hutchinson M.I."/>
            <person name="Powell A.J."/>
            <person name="Barry K."/>
            <person name="Miller A.N."/>
            <person name="Grigoriev I.V."/>
            <person name="Debuchy R."/>
            <person name="Gladieux P."/>
            <person name="Thoren M.H."/>
            <person name="Johannesson H."/>
        </authorList>
    </citation>
    <scope>NUCLEOTIDE SEQUENCE</scope>
    <source>
        <strain evidence="2">SMH3187-1</strain>
    </source>
</reference>
<keyword evidence="3" id="KW-1185">Reference proteome</keyword>
<dbReference type="Pfam" id="PF06985">
    <property type="entry name" value="HET"/>
    <property type="match status" value="1"/>
</dbReference>
<gene>
    <name evidence="2" type="ORF">B0T18DRAFT_395757</name>
</gene>
<feature type="domain" description="Heterokaryon incompatibility" evidence="1">
    <location>
        <begin position="262"/>
        <end position="416"/>
    </location>
</feature>